<dbReference type="Proteomes" id="UP000284731">
    <property type="component" value="Unassembled WGS sequence"/>
</dbReference>
<reference evidence="9 10" key="1">
    <citation type="submission" date="2018-08" db="EMBL/GenBank/DDBJ databases">
        <title>A genome reference for cultivated species of the human gut microbiota.</title>
        <authorList>
            <person name="Zou Y."/>
            <person name="Xue W."/>
            <person name="Luo G."/>
        </authorList>
    </citation>
    <scope>NUCLEOTIDE SEQUENCE [LARGE SCALE GENOMIC DNA]</scope>
    <source>
        <strain evidence="9 10">AF18-46</strain>
    </source>
</reference>
<gene>
    <name evidence="9" type="ORF">DWX20_06125</name>
</gene>
<evidence type="ECO:0000256" key="6">
    <source>
        <dbReference type="ARBA" id="ARBA00022683"/>
    </source>
</evidence>
<evidence type="ECO:0000256" key="5">
    <source>
        <dbReference type="ARBA" id="ARBA00022679"/>
    </source>
</evidence>
<keyword evidence="6" id="KW-0598">Phosphotransferase system</keyword>
<dbReference type="GO" id="GO:0005737">
    <property type="term" value="C:cytoplasm"/>
    <property type="evidence" value="ECO:0007669"/>
    <property type="project" value="UniProtKB-SubCell"/>
</dbReference>
<dbReference type="PANTHER" id="PTHR33799">
    <property type="entry name" value="PTS PERMEASE-RELATED-RELATED"/>
    <property type="match status" value="1"/>
</dbReference>
<keyword evidence="5" id="KW-0808">Transferase</keyword>
<dbReference type="InterPro" id="IPR033887">
    <property type="entry name" value="PTS_IIA_man"/>
</dbReference>
<keyword evidence="7" id="KW-0418">Kinase</keyword>
<dbReference type="EMBL" id="QRWX01000002">
    <property type="protein sequence ID" value="RGT56381.1"/>
    <property type="molecule type" value="Genomic_DNA"/>
</dbReference>
<evidence type="ECO:0000313" key="9">
    <source>
        <dbReference type="EMBL" id="RGT56381.1"/>
    </source>
</evidence>
<feature type="domain" description="PTS EIIA type-4" evidence="8">
    <location>
        <begin position="1"/>
        <end position="122"/>
    </location>
</feature>
<sequence>MIPILIATHGELAKAYFDTAELLAGSIKDVYTIGLHHEDSVDEFAHNVEKIITENKHLLIFVDILGGSPCISVAKSIQKGIDCECIVGVNLPLFLEALTRRESAQSASQLKEIILEFKDESILDLKEL</sequence>
<evidence type="ECO:0000256" key="7">
    <source>
        <dbReference type="ARBA" id="ARBA00022777"/>
    </source>
</evidence>
<dbReference type="AlphaFoldDB" id="A0A412PFI4"/>
<evidence type="ECO:0000256" key="4">
    <source>
        <dbReference type="ARBA" id="ARBA00022597"/>
    </source>
</evidence>
<keyword evidence="3" id="KW-0963">Cytoplasm</keyword>
<keyword evidence="4 9" id="KW-0762">Sugar transport</keyword>
<evidence type="ECO:0000256" key="2">
    <source>
        <dbReference type="ARBA" id="ARBA00022448"/>
    </source>
</evidence>
<evidence type="ECO:0000256" key="1">
    <source>
        <dbReference type="ARBA" id="ARBA00004496"/>
    </source>
</evidence>
<comment type="caution">
    <text evidence="9">The sequence shown here is derived from an EMBL/GenBank/DDBJ whole genome shotgun (WGS) entry which is preliminary data.</text>
</comment>
<dbReference type="PROSITE" id="PS51096">
    <property type="entry name" value="PTS_EIIA_TYPE_4"/>
    <property type="match status" value="1"/>
</dbReference>
<organism evidence="9 10">
    <name type="scientific">Solobacterium moorei</name>
    <dbReference type="NCBI Taxonomy" id="102148"/>
    <lineage>
        <taxon>Bacteria</taxon>
        <taxon>Bacillati</taxon>
        <taxon>Bacillota</taxon>
        <taxon>Erysipelotrichia</taxon>
        <taxon>Erysipelotrichales</taxon>
        <taxon>Erysipelotrichaceae</taxon>
        <taxon>Solobacterium</taxon>
    </lineage>
</organism>
<name>A0A412PFI4_9FIRM</name>
<evidence type="ECO:0000259" key="8">
    <source>
        <dbReference type="PROSITE" id="PS51096"/>
    </source>
</evidence>
<accession>A0A412PFI4</accession>
<proteinExistence type="predicted"/>
<dbReference type="CDD" id="cd00006">
    <property type="entry name" value="PTS_IIA_man"/>
    <property type="match status" value="1"/>
</dbReference>
<dbReference type="GO" id="GO:0009401">
    <property type="term" value="P:phosphoenolpyruvate-dependent sugar phosphotransferase system"/>
    <property type="evidence" value="ECO:0007669"/>
    <property type="project" value="UniProtKB-KW"/>
</dbReference>
<dbReference type="Gene3D" id="3.40.50.510">
    <property type="entry name" value="Phosphotransferase system, mannose-type IIA component"/>
    <property type="match status" value="1"/>
</dbReference>
<evidence type="ECO:0000313" key="10">
    <source>
        <dbReference type="Proteomes" id="UP000284731"/>
    </source>
</evidence>
<dbReference type="SUPFAM" id="SSF53062">
    <property type="entry name" value="PTS system fructose IIA component-like"/>
    <property type="match status" value="1"/>
</dbReference>
<dbReference type="GO" id="GO:0016020">
    <property type="term" value="C:membrane"/>
    <property type="evidence" value="ECO:0007669"/>
    <property type="project" value="InterPro"/>
</dbReference>
<dbReference type="PANTHER" id="PTHR33799:SF1">
    <property type="entry name" value="PTS SYSTEM MANNOSE-SPECIFIC EIIAB COMPONENT-RELATED"/>
    <property type="match status" value="1"/>
</dbReference>
<evidence type="ECO:0000256" key="3">
    <source>
        <dbReference type="ARBA" id="ARBA00022490"/>
    </source>
</evidence>
<dbReference type="RefSeq" id="WP_006525175.1">
    <property type="nucleotide sequence ID" value="NZ_CABJCF010000002.1"/>
</dbReference>
<dbReference type="InterPro" id="IPR051471">
    <property type="entry name" value="Bacterial_PTS_sugar_comp"/>
</dbReference>
<protein>
    <submittedName>
        <fullName evidence="9">PTS sugar transporter subunit IIA</fullName>
    </submittedName>
</protein>
<comment type="subcellular location">
    <subcellularLocation>
        <location evidence="1">Cytoplasm</location>
    </subcellularLocation>
</comment>
<dbReference type="GO" id="GO:0016301">
    <property type="term" value="F:kinase activity"/>
    <property type="evidence" value="ECO:0007669"/>
    <property type="project" value="UniProtKB-KW"/>
</dbReference>
<dbReference type="InterPro" id="IPR004701">
    <property type="entry name" value="PTS_EIIA_man-typ"/>
</dbReference>
<keyword evidence="2" id="KW-0813">Transport</keyword>
<dbReference type="InterPro" id="IPR036662">
    <property type="entry name" value="PTS_EIIA_man-typ_sf"/>
</dbReference>
<dbReference type="Pfam" id="PF03610">
    <property type="entry name" value="EIIA-man"/>
    <property type="match status" value="1"/>
</dbReference>